<protein>
    <submittedName>
        <fullName evidence="9">Response regulator transcription factor</fullName>
    </submittedName>
</protein>
<dbReference type="InterPro" id="IPR039420">
    <property type="entry name" value="WalR-like"/>
</dbReference>
<dbReference type="InterPro" id="IPR000792">
    <property type="entry name" value="Tscrpt_reg_LuxR_C"/>
</dbReference>
<evidence type="ECO:0000256" key="3">
    <source>
        <dbReference type="ARBA" id="ARBA00023125"/>
    </source>
</evidence>
<dbReference type="InterPro" id="IPR058245">
    <property type="entry name" value="NreC/VraR/RcsB-like_REC"/>
</dbReference>
<evidence type="ECO:0000256" key="1">
    <source>
        <dbReference type="ARBA" id="ARBA00022553"/>
    </source>
</evidence>
<keyword evidence="3" id="KW-0238">DNA-binding</keyword>
<feature type="domain" description="Response regulatory" evidence="8">
    <location>
        <begin position="34"/>
        <end position="158"/>
    </location>
</feature>
<keyword evidence="2" id="KW-0805">Transcription regulation</keyword>
<feature type="domain" description="HTH luxR-type" evidence="7">
    <location>
        <begin position="176"/>
        <end position="241"/>
    </location>
</feature>
<dbReference type="PROSITE" id="PS00622">
    <property type="entry name" value="HTH_LUXR_1"/>
    <property type="match status" value="1"/>
</dbReference>
<evidence type="ECO:0000259" key="8">
    <source>
        <dbReference type="PROSITE" id="PS50110"/>
    </source>
</evidence>
<evidence type="ECO:0000313" key="10">
    <source>
        <dbReference type="Proteomes" id="UP000655570"/>
    </source>
</evidence>
<dbReference type="Pfam" id="PF00196">
    <property type="entry name" value="GerE"/>
    <property type="match status" value="1"/>
</dbReference>
<proteinExistence type="predicted"/>
<reference evidence="9 10" key="1">
    <citation type="submission" date="2020-08" db="EMBL/GenBank/DDBJ databases">
        <title>A Genomic Blueprint of the Chicken Gut Microbiome.</title>
        <authorList>
            <person name="Gilroy R."/>
            <person name="Ravi A."/>
            <person name="Getino M."/>
            <person name="Pursley I."/>
            <person name="Horton D.L."/>
            <person name="Alikhan N.-F."/>
            <person name="Baker D."/>
            <person name="Gharbi K."/>
            <person name="Hall N."/>
            <person name="Watson M."/>
            <person name="Adriaenssens E.M."/>
            <person name="Foster-Nyarko E."/>
            <person name="Jarju S."/>
            <person name="Secka A."/>
            <person name="Antonio M."/>
            <person name="Oren A."/>
            <person name="Chaudhuri R."/>
            <person name="La Ragione R.M."/>
            <person name="Hildebrand F."/>
            <person name="Pallen M.J."/>
        </authorList>
    </citation>
    <scope>NUCLEOTIDE SEQUENCE [LARGE SCALE GENOMIC DNA]</scope>
    <source>
        <strain evidence="9 10">Sa2CUA9</strain>
    </source>
</reference>
<dbReference type="PANTHER" id="PTHR43214:SF24">
    <property type="entry name" value="TRANSCRIPTIONAL REGULATORY PROTEIN NARL-RELATED"/>
    <property type="match status" value="1"/>
</dbReference>
<dbReference type="PROSITE" id="PS50110">
    <property type="entry name" value="RESPONSE_REGULATORY"/>
    <property type="match status" value="1"/>
</dbReference>
<evidence type="ECO:0000256" key="5">
    <source>
        <dbReference type="PROSITE-ProRule" id="PRU00169"/>
    </source>
</evidence>
<dbReference type="InterPro" id="IPR011006">
    <property type="entry name" value="CheY-like_superfamily"/>
</dbReference>
<dbReference type="InterPro" id="IPR016032">
    <property type="entry name" value="Sig_transdc_resp-reg_C-effctor"/>
</dbReference>
<dbReference type="PRINTS" id="PR00038">
    <property type="entry name" value="HTHLUXR"/>
</dbReference>
<dbReference type="PANTHER" id="PTHR43214">
    <property type="entry name" value="TWO-COMPONENT RESPONSE REGULATOR"/>
    <property type="match status" value="1"/>
</dbReference>
<dbReference type="PROSITE" id="PS50043">
    <property type="entry name" value="HTH_LUXR_2"/>
    <property type="match status" value="1"/>
</dbReference>
<dbReference type="SMART" id="SM00448">
    <property type="entry name" value="REC"/>
    <property type="match status" value="1"/>
</dbReference>
<dbReference type="EMBL" id="JACSQF010000003">
    <property type="protein sequence ID" value="MBD7980017.1"/>
    <property type="molecule type" value="Genomic_DNA"/>
</dbReference>
<keyword evidence="10" id="KW-1185">Reference proteome</keyword>
<feature type="region of interest" description="Disordered" evidence="6">
    <location>
        <begin position="1"/>
        <end position="28"/>
    </location>
</feature>
<evidence type="ECO:0000256" key="4">
    <source>
        <dbReference type="ARBA" id="ARBA00023163"/>
    </source>
</evidence>
<dbReference type="Proteomes" id="UP000655570">
    <property type="component" value="Unassembled WGS sequence"/>
</dbReference>
<dbReference type="SUPFAM" id="SSF46894">
    <property type="entry name" value="C-terminal effector domain of the bipartite response regulators"/>
    <property type="match status" value="1"/>
</dbReference>
<dbReference type="InterPro" id="IPR001789">
    <property type="entry name" value="Sig_transdc_resp-reg_receiver"/>
</dbReference>
<feature type="modified residue" description="4-aspartylphosphate" evidence="5">
    <location>
        <position position="85"/>
    </location>
</feature>
<name>A0ABR8TW60_9CELL</name>
<accession>A0ABR8TW60</accession>
<gene>
    <name evidence="9" type="ORF">H9641_04685</name>
</gene>
<sequence length="246" mass="25677">MTSPTDHPAPSPTLHPGTAAATATGATPSDPQVRVLVVDDHPVVRSGLVGMLTAEPDLVVVGEAGDGHEGVRLARELRPDVVLMDLRMPVLDGVGATSEILAGPRSPGEARPTRPRVVVLTTYETDTDILRAVEAGATGYLLKDTPRDVLVAAIRAAARGETVLAPTVATRLVTSVRGAGERLTPRESQVLALVARGLSNPAIGRELFISEATVKTHLLRAFAKLGVDDRTRAVTVAIERGILPGA</sequence>
<feature type="compositionally biased region" description="Low complexity" evidence="6">
    <location>
        <begin position="17"/>
        <end position="27"/>
    </location>
</feature>
<evidence type="ECO:0000313" key="9">
    <source>
        <dbReference type="EMBL" id="MBD7980017.1"/>
    </source>
</evidence>
<evidence type="ECO:0000256" key="2">
    <source>
        <dbReference type="ARBA" id="ARBA00023015"/>
    </source>
</evidence>
<dbReference type="SMART" id="SM00421">
    <property type="entry name" value="HTH_LUXR"/>
    <property type="match status" value="1"/>
</dbReference>
<organism evidence="9 10">
    <name type="scientific">Oerskovia merdavium</name>
    <dbReference type="NCBI Taxonomy" id="2762227"/>
    <lineage>
        <taxon>Bacteria</taxon>
        <taxon>Bacillati</taxon>
        <taxon>Actinomycetota</taxon>
        <taxon>Actinomycetes</taxon>
        <taxon>Micrococcales</taxon>
        <taxon>Cellulomonadaceae</taxon>
        <taxon>Oerskovia</taxon>
    </lineage>
</organism>
<dbReference type="CDD" id="cd17535">
    <property type="entry name" value="REC_NarL-like"/>
    <property type="match status" value="1"/>
</dbReference>
<evidence type="ECO:0000259" key="7">
    <source>
        <dbReference type="PROSITE" id="PS50043"/>
    </source>
</evidence>
<dbReference type="SUPFAM" id="SSF52172">
    <property type="entry name" value="CheY-like"/>
    <property type="match status" value="1"/>
</dbReference>
<dbReference type="CDD" id="cd06170">
    <property type="entry name" value="LuxR_C_like"/>
    <property type="match status" value="1"/>
</dbReference>
<keyword evidence="4" id="KW-0804">Transcription</keyword>
<comment type="caution">
    <text evidence="9">The sequence shown here is derived from an EMBL/GenBank/DDBJ whole genome shotgun (WGS) entry which is preliminary data.</text>
</comment>
<dbReference type="Pfam" id="PF00072">
    <property type="entry name" value="Response_reg"/>
    <property type="match status" value="1"/>
</dbReference>
<dbReference type="Gene3D" id="3.40.50.2300">
    <property type="match status" value="1"/>
</dbReference>
<keyword evidence="1 5" id="KW-0597">Phosphoprotein</keyword>
<evidence type="ECO:0000256" key="6">
    <source>
        <dbReference type="SAM" id="MobiDB-lite"/>
    </source>
</evidence>